<evidence type="ECO:0000313" key="7">
    <source>
        <dbReference type="EMBL" id="OHA70815.1"/>
    </source>
</evidence>
<proteinExistence type="inferred from homology"/>
<feature type="transmembrane region" description="Helical" evidence="6">
    <location>
        <begin position="200"/>
        <end position="221"/>
    </location>
</feature>
<dbReference type="Proteomes" id="UP000177078">
    <property type="component" value="Unassembled WGS sequence"/>
</dbReference>
<evidence type="ECO:0000256" key="4">
    <source>
        <dbReference type="ARBA" id="ARBA00022989"/>
    </source>
</evidence>
<evidence type="ECO:0000256" key="3">
    <source>
        <dbReference type="ARBA" id="ARBA00022692"/>
    </source>
</evidence>
<feature type="transmembrane region" description="Helical" evidence="6">
    <location>
        <begin position="7"/>
        <end position="27"/>
    </location>
</feature>
<sequence length="341" mass="38189">MNGERSLDISWGTLLKIAALVVAFYILYQIKDILVWFVFALIISILINPAIEFLKKFKVPHSLAVFLVYVGFFGILFLLIYLTAPMFVSEIQQFSQVLPQYFEQASPTLKKLGVRALEDIESFIGLLGKTLEKITANILNILFVVFGGIFASIFILTVAIFISLEEKWIEKSVVVLFPQQYEDYVLTVFRKCQKKVNNWFTTRIISSVFVGLATYISLLIFRASYPFSFGLMAGLLNFVPVIGPVITGIMLFIVIALDDLFKALFVIAVFTIIQQIEGGFLMPILSKRFIGLSPVLVLVALAIGGVLWGFLGAVLAVPLAGIVVEFTKDFLKKKREEEALL</sequence>
<feature type="transmembrane region" description="Helical" evidence="6">
    <location>
        <begin position="138"/>
        <end position="162"/>
    </location>
</feature>
<dbReference type="Pfam" id="PF01594">
    <property type="entry name" value="AI-2E_transport"/>
    <property type="match status" value="1"/>
</dbReference>
<feature type="transmembrane region" description="Helical" evidence="6">
    <location>
        <begin position="227"/>
        <end position="257"/>
    </location>
</feature>
<dbReference type="PANTHER" id="PTHR21716:SF62">
    <property type="entry name" value="TRANSPORT PROTEIN YDBI-RELATED"/>
    <property type="match status" value="1"/>
</dbReference>
<dbReference type="PANTHER" id="PTHR21716">
    <property type="entry name" value="TRANSMEMBRANE PROTEIN"/>
    <property type="match status" value="1"/>
</dbReference>
<name>A0A1G2RD85_9BACT</name>
<reference evidence="7 8" key="1">
    <citation type="journal article" date="2016" name="Nat. Commun.">
        <title>Thousands of microbial genomes shed light on interconnected biogeochemical processes in an aquifer system.</title>
        <authorList>
            <person name="Anantharaman K."/>
            <person name="Brown C.T."/>
            <person name="Hug L.A."/>
            <person name="Sharon I."/>
            <person name="Castelle C.J."/>
            <person name="Probst A.J."/>
            <person name="Thomas B.C."/>
            <person name="Singh A."/>
            <person name="Wilkins M.J."/>
            <person name="Karaoz U."/>
            <person name="Brodie E.L."/>
            <person name="Williams K.H."/>
            <person name="Hubbard S.S."/>
            <person name="Banfield J.F."/>
        </authorList>
    </citation>
    <scope>NUCLEOTIDE SEQUENCE [LARGE SCALE GENOMIC DNA]</scope>
</reference>
<evidence type="ECO:0000256" key="1">
    <source>
        <dbReference type="ARBA" id="ARBA00004141"/>
    </source>
</evidence>
<comment type="caution">
    <text evidence="7">The sequence shown here is derived from an EMBL/GenBank/DDBJ whole genome shotgun (WGS) entry which is preliminary data.</text>
</comment>
<dbReference type="GO" id="GO:0016020">
    <property type="term" value="C:membrane"/>
    <property type="evidence" value="ECO:0007669"/>
    <property type="project" value="UniProtKB-SubCell"/>
</dbReference>
<feature type="transmembrane region" description="Helical" evidence="6">
    <location>
        <begin position="33"/>
        <end position="51"/>
    </location>
</feature>
<accession>A0A1G2RD85</accession>
<evidence type="ECO:0000256" key="2">
    <source>
        <dbReference type="ARBA" id="ARBA00009773"/>
    </source>
</evidence>
<keyword evidence="3 6" id="KW-0812">Transmembrane</keyword>
<evidence type="ECO:0000256" key="6">
    <source>
        <dbReference type="SAM" id="Phobius"/>
    </source>
</evidence>
<comment type="similarity">
    <text evidence="2">Belongs to the autoinducer-2 exporter (AI-2E) (TC 2.A.86) family.</text>
</comment>
<feature type="transmembrane region" description="Helical" evidence="6">
    <location>
        <begin position="297"/>
        <end position="324"/>
    </location>
</feature>
<gene>
    <name evidence="7" type="ORF">A3F15_01255</name>
</gene>
<feature type="transmembrane region" description="Helical" evidence="6">
    <location>
        <begin position="63"/>
        <end position="84"/>
    </location>
</feature>
<dbReference type="EMBL" id="MHUC01000018">
    <property type="protein sequence ID" value="OHA70815.1"/>
    <property type="molecule type" value="Genomic_DNA"/>
</dbReference>
<comment type="subcellular location">
    <subcellularLocation>
        <location evidence="1">Membrane</location>
        <topology evidence="1">Multi-pass membrane protein</topology>
    </subcellularLocation>
</comment>
<dbReference type="AlphaFoldDB" id="A0A1G2RD85"/>
<protein>
    <recommendedName>
        <fullName evidence="9">AI-2E family transporter</fullName>
    </recommendedName>
</protein>
<feature type="transmembrane region" description="Helical" evidence="6">
    <location>
        <begin position="264"/>
        <end position="285"/>
    </location>
</feature>
<organism evidence="7 8">
    <name type="scientific">Candidatus Wildermuthbacteria bacterium RIFCSPHIGHO2_12_FULL_40_12</name>
    <dbReference type="NCBI Taxonomy" id="1802457"/>
    <lineage>
        <taxon>Bacteria</taxon>
        <taxon>Candidatus Wildermuthiibacteriota</taxon>
    </lineage>
</organism>
<evidence type="ECO:0008006" key="9">
    <source>
        <dbReference type="Google" id="ProtNLM"/>
    </source>
</evidence>
<dbReference type="InterPro" id="IPR002549">
    <property type="entry name" value="AI-2E-like"/>
</dbReference>
<dbReference type="STRING" id="1802457.A3F15_01255"/>
<keyword evidence="4 6" id="KW-1133">Transmembrane helix</keyword>
<keyword evidence="5 6" id="KW-0472">Membrane</keyword>
<evidence type="ECO:0000313" key="8">
    <source>
        <dbReference type="Proteomes" id="UP000177078"/>
    </source>
</evidence>
<evidence type="ECO:0000256" key="5">
    <source>
        <dbReference type="ARBA" id="ARBA00023136"/>
    </source>
</evidence>
<dbReference type="GO" id="GO:0055085">
    <property type="term" value="P:transmembrane transport"/>
    <property type="evidence" value="ECO:0007669"/>
    <property type="project" value="TreeGrafter"/>
</dbReference>